<evidence type="ECO:0000313" key="12">
    <source>
        <dbReference type="EMBL" id="KAL3106732.1"/>
    </source>
</evidence>
<dbReference type="Proteomes" id="UP001620626">
    <property type="component" value="Unassembled WGS sequence"/>
</dbReference>
<evidence type="ECO:0000259" key="11">
    <source>
        <dbReference type="PROSITE" id="PS51459"/>
    </source>
</evidence>
<evidence type="ECO:0000256" key="3">
    <source>
        <dbReference type="ARBA" id="ARBA00022737"/>
    </source>
</evidence>
<dbReference type="InterPro" id="IPR003812">
    <property type="entry name" value="Fido"/>
</dbReference>
<evidence type="ECO:0000256" key="5">
    <source>
        <dbReference type="ARBA" id="ARBA00022803"/>
    </source>
</evidence>
<dbReference type="InterPro" id="IPR036597">
    <property type="entry name" value="Fido-like_dom_sf"/>
</dbReference>
<sequence>MNSDDSQMPHEESSEDAPTPPEDYFDTPENHQKAVDMQRGREAGRNTAGGMRRDRDVSASSPCQCDVGGEEIHAGRIQIGEVTVGGQKVEATAAQVPGKMAEFVEWLNAEDAQTNDVATFAATAHYKMAKIHPFLNVNGRTCRLLMNFILKRKGWNTVILPDKYRSANYECFDTGFRN</sequence>
<evidence type="ECO:0000256" key="4">
    <source>
        <dbReference type="ARBA" id="ARBA00022741"/>
    </source>
</evidence>
<feature type="region of interest" description="Disordered" evidence="10">
    <location>
        <begin position="1"/>
        <end position="62"/>
    </location>
</feature>
<feature type="active site" evidence="9">
    <location>
        <position position="132"/>
    </location>
</feature>
<dbReference type="InterPro" id="IPR040198">
    <property type="entry name" value="Fido_containing"/>
</dbReference>
<keyword evidence="6" id="KW-0067">ATP-binding</keyword>
<dbReference type="GO" id="GO:0016020">
    <property type="term" value="C:membrane"/>
    <property type="evidence" value="ECO:0007669"/>
    <property type="project" value="UniProtKB-SubCell"/>
</dbReference>
<evidence type="ECO:0000256" key="6">
    <source>
        <dbReference type="ARBA" id="ARBA00022840"/>
    </source>
</evidence>
<evidence type="ECO:0000256" key="8">
    <source>
        <dbReference type="ARBA" id="ARBA00023136"/>
    </source>
</evidence>
<dbReference type="PANTHER" id="PTHR13504:SF34">
    <property type="entry name" value="PROTEIN ADENYLYLTRANSFERASE FICD"/>
    <property type="match status" value="1"/>
</dbReference>
<comment type="subcellular location">
    <subcellularLocation>
        <location evidence="1">Membrane</location>
        <topology evidence="1">Single-pass membrane protein</topology>
    </subcellularLocation>
</comment>
<dbReference type="SUPFAM" id="SSF140931">
    <property type="entry name" value="Fic-like"/>
    <property type="match status" value="1"/>
</dbReference>
<dbReference type="Gene3D" id="1.10.3290.10">
    <property type="entry name" value="Fido-like domain"/>
    <property type="match status" value="1"/>
</dbReference>
<proteinExistence type="predicted"/>
<gene>
    <name evidence="12" type="ORF">niasHT_019860</name>
</gene>
<dbReference type="PROSITE" id="PS51459">
    <property type="entry name" value="FIDO"/>
    <property type="match status" value="1"/>
</dbReference>
<evidence type="ECO:0000256" key="7">
    <source>
        <dbReference type="ARBA" id="ARBA00022989"/>
    </source>
</evidence>
<dbReference type="EMBL" id="JBICBT010000638">
    <property type="protein sequence ID" value="KAL3106732.1"/>
    <property type="molecule type" value="Genomic_DNA"/>
</dbReference>
<evidence type="ECO:0000313" key="13">
    <source>
        <dbReference type="Proteomes" id="UP001620626"/>
    </source>
</evidence>
<evidence type="ECO:0000256" key="2">
    <source>
        <dbReference type="ARBA" id="ARBA00022692"/>
    </source>
</evidence>
<accession>A0ABD2KUV9</accession>
<keyword evidence="3" id="KW-0677">Repeat</keyword>
<organism evidence="12 13">
    <name type="scientific">Heterodera trifolii</name>
    <dbReference type="NCBI Taxonomy" id="157864"/>
    <lineage>
        <taxon>Eukaryota</taxon>
        <taxon>Metazoa</taxon>
        <taxon>Ecdysozoa</taxon>
        <taxon>Nematoda</taxon>
        <taxon>Chromadorea</taxon>
        <taxon>Rhabditida</taxon>
        <taxon>Tylenchina</taxon>
        <taxon>Tylenchomorpha</taxon>
        <taxon>Tylenchoidea</taxon>
        <taxon>Heteroderidae</taxon>
        <taxon>Heteroderinae</taxon>
        <taxon>Heterodera</taxon>
    </lineage>
</organism>
<dbReference type="Pfam" id="PF02661">
    <property type="entry name" value="Fic"/>
    <property type="match status" value="1"/>
</dbReference>
<keyword evidence="7" id="KW-1133">Transmembrane helix</keyword>
<evidence type="ECO:0000256" key="10">
    <source>
        <dbReference type="SAM" id="MobiDB-lite"/>
    </source>
</evidence>
<name>A0ABD2KUV9_9BILA</name>
<dbReference type="PANTHER" id="PTHR13504">
    <property type="entry name" value="FIDO DOMAIN-CONTAINING PROTEIN DDB_G0283145"/>
    <property type="match status" value="1"/>
</dbReference>
<protein>
    <recommendedName>
        <fullName evidence="11">Fido domain-containing protein</fullName>
    </recommendedName>
</protein>
<evidence type="ECO:0000256" key="1">
    <source>
        <dbReference type="ARBA" id="ARBA00004167"/>
    </source>
</evidence>
<dbReference type="AlphaFoldDB" id="A0ABD2KUV9"/>
<feature type="domain" description="Fido" evidence="11">
    <location>
        <begin position="22"/>
        <end position="178"/>
    </location>
</feature>
<keyword evidence="5" id="KW-0802">TPR repeat</keyword>
<evidence type="ECO:0000256" key="9">
    <source>
        <dbReference type="PIRSR" id="PIRSR640198-1"/>
    </source>
</evidence>
<keyword evidence="4" id="KW-0547">Nucleotide-binding</keyword>
<feature type="compositionally biased region" description="Basic and acidic residues" evidence="10">
    <location>
        <begin position="28"/>
        <end position="44"/>
    </location>
</feature>
<keyword evidence="2" id="KW-0812">Transmembrane</keyword>
<reference evidence="12 13" key="1">
    <citation type="submission" date="2024-10" db="EMBL/GenBank/DDBJ databases">
        <authorList>
            <person name="Kim D."/>
        </authorList>
    </citation>
    <scope>NUCLEOTIDE SEQUENCE [LARGE SCALE GENOMIC DNA]</scope>
    <source>
        <strain evidence="12">BH-2024</strain>
    </source>
</reference>
<comment type="caution">
    <text evidence="12">The sequence shown here is derived from an EMBL/GenBank/DDBJ whole genome shotgun (WGS) entry which is preliminary data.</text>
</comment>
<keyword evidence="13" id="KW-1185">Reference proteome</keyword>
<dbReference type="GO" id="GO:0005524">
    <property type="term" value="F:ATP binding"/>
    <property type="evidence" value="ECO:0007669"/>
    <property type="project" value="UniProtKB-KW"/>
</dbReference>
<keyword evidence="8" id="KW-0472">Membrane</keyword>